<dbReference type="PANTHER" id="PTHR46388:SF2">
    <property type="entry name" value="NHL REPEAT-CONTAINING PROTEIN 2"/>
    <property type="match status" value="1"/>
</dbReference>
<feature type="transmembrane region" description="Helical" evidence="3">
    <location>
        <begin position="890"/>
        <end position="916"/>
    </location>
</feature>
<sequence length="940" mass="99467">MLAHIVALLFLFMLVYSQGPTIRTFAGGPFAYSYENIQANTSLINPKCVVHDSQSKILYLCTMNRIQVYNISKYCHAMFFNMVLGSGLLYTFAGNENGGYNGDGILATSAYLNSPTGVAIDNKNNLVYIADKGNHRIRVVNLSNNIISTVAGSNTSGIVDGVDASISKLNSPSSVAVDDNLVYIADTSNQRIRMVNLTSGIIRTIAGNGNPGSNINTAQGSVATTSWLYNPYGVAVDSVMKNIIYVADTQNSYVKAVNRASNTVTVIAGTGYGGFNGDKIDAKTAKLGSPTGIIMGPNNTIYIAETSSNCVRTIDNQGIISTVAGTCGSSNGYGGDNGPAKSALMFQPYGIGIDGTNNIIYVADTNNYRVRSVASNYISTIVGVGFAGFYGDYSNDLSSVRFNLPQGMLINNNIMYIADYNNNRIRAINLNTNMTTTFCGTGVQGQLGDNGDAASAQLSSPRATSINKDVLYIVDVGSSRIRAVNLTSNIITTIAGIGSAGYNGDNMAATSTKLSLPSAVNFDVTRNVAYIAEQNSHRIRLFNLTTGNITTIAGTGSGGYNGDNIAATSAKIYSPYGSALDVVNNLIYIADTSNHRIRVVDRTTGNITTFAGTGVAGYNGDNIAATSATLYSPYGVAVDNVNNLVYIADTSNHRIRIVDTTTGDNFFIFNSKSITNTTNIDVSKRVQGSTGTIPYTVTTDSKLSLQLDSNKALCFNPSVSIAGFQTFIAFSYPTLPIGVGTGITLVQESGSNNIKSMIDIQSNVQQVLLLKSDTESSAQASLQSNTDYLLILGADSDFSYVHSSIIDSKRNTIASTLNYLVDGELVDAIAGDKFFICVTTSLSSARSVHAGGTMLLSYFGSKNGSSLVVPNNTTTPSPIKRGNMLSDGSIAGIVIGVIAFLVLVVVIVVIVVVLVASSIKHRKKKIPVQTSIEMKNSNNI</sequence>
<dbReference type="PANTHER" id="PTHR46388">
    <property type="entry name" value="NHL REPEAT-CONTAINING PROTEIN 2"/>
    <property type="match status" value="1"/>
</dbReference>
<dbReference type="SUPFAM" id="SSF63825">
    <property type="entry name" value="YWTD domain"/>
    <property type="match status" value="1"/>
</dbReference>
<dbReference type="InterPro" id="IPR001258">
    <property type="entry name" value="NHL_repeat"/>
</dbReference>
<keyword evidence="1" id="KW-0677">Repeat</keyword>
<keyword evidence="3" id="KW-1133">Transmembrane helix</keyword>
<dbReference type="Pfam" id="PF01436">
    <property type="entry name" value="NHL"/>
    <property type="match status" value="3"/>
</dbReference>
<comment type="caution">
    <text evidence="5">The sequence shown here is derived from an EMBL/GenBank/DDBJ whole genome shotgun (WGS) entry which is preliminary data.</text>
</comment>
<evidence type="ECO:0000256" key="1">
    <source>
        <dbReference type="ARBA" id="ARBA00022737"/>
    </source>
</evidence>
<feature type="signal peptide" evidence="4">
    <location>
        <begin position="1"/>
        <end position="17"/>
    </location>
</feature>
<keyword evidence="3" id="KW-0472">Membrane</keyword>
<evidence type="ECO:0000256" key="4">
    <source>
        <dbReference type="SAM" id="SignalP"/>
    </source>
</evidence>
<accession>A0AAW2YPT5</accession>
<evidence type="ECO:0000256" key="2">
    <source>
        <dbReference type="PROSITE-ProRule" id="PRU00504"/>
    </source>
</evidence>
<keyword evidence="4" id="KW-0732">Signal</keyword>
<feature type="chain" id="PRO_5043811472" evidence="4">
    <location>
        <begin position="18"/>
        <end position="940"/>
    </location>
</feature>
<dbReference type="SMART" id="SM00135">
    <property type="entry name" value="LY"/>
    <property type="match status" value="4"/>
</dbReference>
<dbReference type="Proteomes" id="UP001431209">
    <property type="component" value="Unassembled WGS sequence"/>
</dbReference>
<dbReference type="InterPro" id="IPR011042">
    <property type="entry name" value="6-blade_b-propeller_TolB-like"/>
</dbReference>
<dbReference type="EMBL" id="JAOPGA020000552">
    <property type="protein sequence ID" value="KAL0479388.1"/>
    <property type="molecule type" value="Genomic_DNA"/>
</dbReference>
<dbReference type="AlphaFoldDB" id="A0AAW2YPT5"/>
<proteinExistence type="predicted"/>
<evidence type="ECO:0000256" key="3">
    <source>
        <dbReference type="SAM" id="Phobius"/>
    </source>
</evidence>
<keyword evidence="6" id="KW-1185">Reference proteome</keyword>
<feature type="repeat" description="NHL" evidence="2">
    <location>
        <begin position="112"/>
        <end position="143"/>
    </location>
</feature>
<feature type="repeat" description="NHL" evidence="2">
    <location>
        <begin position="630"/>
        <end position="661"/>
    </location>
</feature>
<organism evidence="5 6">
    <name type="scientific">Acrasis kona</name>
    <dbReference type="NCBI Taxonomy" id="1008807"/>
    <lineage>
        <taxon>Eukaryota</taxon>
        <taxon>Discoba</taxon>
        <taxon>Heterolobosea</taxon>
        <taxon>Tetramitia</taxon>
        <taxon>Eutetramitia</taxon>
        <taxon>Acrasidae</taxon>
        <taxon>Acrasis</taxon>
    </lineage>
</organism>
<evidence type="ECO:0000313" key="6">
    <source>
        <dbReference type="Proteomes" id="UP001431209"/>
    </source>
</evidence>
<dbReference type="PROSITE" id="PS51125">
    <property type="entry name" value="NHL"/>
    <property type="match status" value="2"/>
</dbReference>
<dbReference type="Gene3D" id="2.120.10.30">
    <property type="entry name" value="TolB, C-terminal domain"/>
    <property type="match status" value="7"/>
</dbReference>
<dbReference type="InterPro" id="IPR000033">
    <property type="entry name" value="LDLR_classB_rpt"/>
</dbReference>
<reference evidence="5 6" key="1">
    <citation type="submission" date="2024-03" db="EMBL/GenBank/DDBJ databases">
        <title>The Acrasis kona genome and developmental transcriptomes reveal deep origins of eukaryotic multicellular pathways.</title>
        <authorList>
            <person name="Sheikh S."/>
            <person name="Fu C.-J."/>
            <person name="Brown M.W."/>
            <person name="Baldauf S.L."/>
        </authorList>
    </citation>
    <scope>NUCLEOTIDE SEQUENCE [LARGE SCALE GENOMIC DNA]</scope>
    <source>
        <strain evidence="5 6">ATCC MYA-3509</strain>
    </source>
</reference>
<evidence type="ECO:0000313" key="5">
    <source>
        <dbReference type="EMBL" id="KAL0479388.1"/>
    </source>
</evidence>
<dbReference type="SUPFAM" id="SSF101898">
    <property type="entry name" value="NHL repeat"/>
    <property type="match status" value="1"/>
</dbReference>
<name>A0AAW2YPT5_9EUKA</name>
<keyword evidence="3" id="KW-0812">Transmembrane</keyword>
<gene>
    <name evidence="5" type="ORF">AKO1_007578</name>
</gene>
<protein>
    <submittedName>
        <fullName evidence="5">NHL repeat-containing protein</fullName>
    </submittedName>
</protein>